<evidence type="ECO:0000313" key="2">
    <source>
        <dbReference type="EMBL" id="MFC6198631.1"/>
    </source>
</evidence>
<dbReference type="InterPro" id="IPR002881">
    <property type="entry name" value="DUF58"/>
</dbReference>
<dbReference type="PANTHER" id="PTHR33608">
    <property type="entry name" value="BLL2464 PROTEIN"/>
    <property type="match status" value="1"/>
</dbReference>
<keyword evidence="3" id="KW-1185">Reference proteome</keyword>
<gene>
    <name evidence="2" type="ORF">ACFQDM_11090</name>
</gene>
<feature type="domain" description="DUF58" evidence="1">
    <location>
        <begin position="50"/>
        <end position="249"/>
    </location>
</feature>
<name>A0ABW1SAB4_9PROT</name>
<accession>A0ABW1SAB4</accession>
<dbReference type="Proteomes" id="UP001596303">
    <property type="component" value="Unassembled WGS sequence"/>
</dbReference>
<organism evidence="2 3">
    <name type="scientific">Ponticaulis profundi</name>
    <dbReference type="NCBI Taxonomy" id="2665222"/>
    <lineage>
        <taxon>Bacteria</taxon>
        <taxon>Pseudomonadati</taxon>
        <taxon>Pseudomonadota</taxon>
        <taxon>Alphaproteobacteria</taxon>
        <taxon>Hyphomonadales</taxon>
        <taxon>Hyphomonadaceae</taxon>
        <taxon>Ponticaulis</taxon>
    </lineage>
</organism>
<dbReference type="Pfam" id="PF01882">
    <property type="entry name" value="DUF58"/>
    <property type="match status" value="1"/>
</dbReference>
<proteinExistence type="predicted"/>
<dbReference type="RefSeq" id="WP_377379006.1">
    <property type="nucleotide sequence ID" value="NZ_JBHSSW010000012.1"/>
</dbReference>
<dbReference type="EMBL" id="JBHSSW010000012">
    <property type="protein sequence ID" value="MFC6198631.1"/>
    <property type="molecule type" value="Genomic_DNA"/>
</dbReference>
<sequence length="289" mass="31801">MESFAALRAHVETLAAALPPFGSGSGYRTTASPGAASRQRSGQGEDFWQYRSQTPEDTAGAIDWRRSATGDELFIREHELQSARLLSLWVDGSAGFDWRSDARLPSKADRARVLLTAIAMRYCETGDMAGVMGGANGASMTSHSPGRMLDDFLHIDGESRVPAVPEPQAAHLILASDFYQPLDDLRSWIEREAGEGRTGILLQVVDPKETDFPYSGRVRFRLPGTGLEKIFGRTETMRDDYLARFAERQDALRTLCQSVGWQFLSHKTSDEPLETAFALLQLLSVEGAG</sequence>
<dbReference type="PANTHER" id="PTHR33608:SF6">
    <property type="entry name" value="BLL2464 PROTEIN"/>
    <property type="match status" value="1"/>
</dbReference>
<reference evidence="3" key="1">
    <citation type="journal article" date="2019" name="Int. J. Syst. Evol. Microbiol.">
        <title>The Global Catalogue of Microorganisms (GCM) 10K type strain sequencing project: providing services to taxonomists for standard genome sequencing and annotation.</title>
        <authorList>
            <consortium name="The Broad Institute Genomics Platform"/>
            <consortium name="The Broad Institute Genome Sequencing Center for Infectious Disease"/>
            <person name="Wu L."/>
            <person name="Ma J."/>
        </authorList>
    </citation>
    <scope>NUCLEOTIDE SEQUENCE [LARGE SCALE GENOMIC DNA]</scope>
    <source>
        <strain evidence="3">CGMCC-1.15741</strain>
    </source>
</reference>
<protein>
    <submittedName>
        <fullName evidence="2">DUF58 domain-containing protein</fullName>
    </submittedName>
</protein>
<evidence type="ECO:0000259" key="1">
    <source>
        <dbReference type="Pfam" id="PF01882"/>
    </source>
</evidence>
<evidence type="ECO:0000313" key="3">
    <source>
        <dbReference type="Proteomes" id="UP001596303"/>
    </source>
</evidence>
<comment type="caution">
    <text evidence="2">The sequence shown here is derived from an EMBL/GenBank/DDBJ whole genome shotgun (WGS) entry which is preliminary data.</text>
</comment>